<reference evidence="1" key="1">
    <citation type="journal article" date="2015" name="Nature">
        <title>Complex archaea that bridge the gap between prokaryotes and eukaryotes.</title>
        <authorList>
            <person name="Spang A."/>
            <person name="Saw J.H."/>
            <person name="Jorgensen S.L."/>
            <person name="Zaremba-Niedzwiedzka K."/>
            <person name="Martijn J."/>
            <person name="Lind A.E."/>
            <person name="van Eijk R."/>
            <person name="Schleper C."/>
            <person name="Guy L."/>
            <person name="Ettema T.J."/>
        </authorList>
    </citation>
    <scope>NUCLEOTIDE SEQUENCE</scope>
</reference>
<sequence>MKIRKGFVSNSSSSSFVVATSGSTNGKITLTIEVDLKDYADKSVKSEKELLAHLKQSYAWTLEDNYDDSIREWYEKASKAIKNGKTVYFGSFGDEGTSGAETMLCDEGLQEFVSEDDNIEIIHSEGGY</sequence>
<dbReference type="EMBL" id="LAZR01014154">
    <property type="protein sequence ID" value="KKM18751.1"/>
    <property type="molecule type" value="Genomic_DNA"/>
</dbReference>
<evidence type="ECO:0000313" key="1">
    <source>
        <dbReference type="EMBL" id="KKM18751.1"/>
    </source>
</evidence>
<organism evidence="1">
    <name type="scientific">marine sediment metagenome</name>
    <dbReference type="NCBI Taxonomy" id="412755"/>
    <lineage>
        <taxon>unclassified sequences</taxon>
        <taxon>metagenomes</taxon>
        <taxon>ecological metagenomes</taxon>
    </lineage>
</organism>
<dbReference type="AlphaFoldDB" id="A0A0F9HTN7"/>
<proteinExistence type="predicted"/>
<protein>
    <submittedName>
        <fullName evidence="1">Uncharacterized protein</fullName>
    </submittedName>
</protein>
<gene>
    <name evidence="1" type="ORF">LCGC14_1662520</name>
</gene>
<name>A0A0F9HTN7_9ZZZZ</name>
<accession>A0A0F9HTN7</accession>
<comment type="caution">
    <text evidence="1">The sequence shown here is derived from an EMBL/GenBank/DDBJ whole genome shotgun (WGS) entry which is preliminary data.</text>
</comment>